<feature type="transmembrane region" description="Helical" evidence="5">
    <location>
        <begin position="382"/>
        <end position="411"/>
    </location>
</feature>
<evidence type="ECO:0000256" key="2">
    <source>
        <dbReference type="ARBA" id="ARBA00022692"/>
    </source>
</evidence>
<feature type="transmembrane region" description="Helical" evidence="5">
    <location>
        <begin position="53"/>
        <end position="73"/>
    </location>
</feature>
<dbReference type="InterPro" id="IPR004776">
    <property type="entry name" value="Mem_transp_PIN-like"/>
</dbReference>
<name>A0A0C9SQV7_PLICR</name>
<sequence>MHSLLITLSGSIQSAVSVELTICAGYAAAMHGLLDVSGTRKISNLAWADIQKLWVFVVWSFVVLSVGFGVGWAGRCLFKLPGWMVTACAINTNTLSLLVLKPLQNTGALDKLAGWVPGETADQATDRGRIYVLLYMLVQLTYAFAAGPCWVRKDRVVEPERISCPEQPSRRRRLVGPDGELGDLFAQNDTSLAEDCETVTRSTRSSGSSLRSSPRAHILSRVWASVTYFVNPPLVGAALAAVIGVVPLLHQLFLDAHSSPLHSTITAAAKNLGELAVPLQTFTLGAQLYFSRSQAGEGYDAGALRNATPAWPAMLFVLIARFLVIPVVCVSGVYLLVSCDVKWLQRDPMIWFIMILAPQGPPTVLLSSIAEIVQLGADLEAQIATFLFISYLASPLIAIVISAAIEVIGVLQ</sequence>
<evidence type="ECO:0000256" key="4">
    <source>
        <dbReference type="ARBA" id="ARBA00023136"/>
    </source>
</evidence>
<keyword evidence="4 5" id="KW-0472">Membrane</keyword>
<dbReference type="GO" id="GO:0016020">
    <property type="term" value="C:membrane"/>
    <property type="evidence" value="ECO:0007669"/>
    <property type="project" value="UniProtKB-SubCell"/>
</dbReference>
<dbReference type="OrthoDB" id="191139at2759"/>
<evidence type="ECO:0000313" key="6">
    <source>
        <dbReference type="EMBL" id="KII84097.1"/>
    </source>
</evidence>
<comment type="subcellular location">
    <subcellularLocation>
        <location evidence="1">Membrane</location>
        <topology evidence="1">Multi-pass membrane protein</topology>
    </subcellularLocation>
</comment>
<dbReference type="GO" id="GO:0005783">
    <property type="term" value="C:endoplasmic reticulum"/>
    <property type="evidence" value="ECO:0007669"/>
    <property type="project" value="TreeGrafter"/>
</dbReference>
<organism evidence="6 7">
    <name type="scientific">Plicaturopsis crispa FD-325 SS-3</name>
    <dbReference type="NCBI Taxonomy" id="944288"/>
    <lineage>
        <taxon>Eukaryota</taxon>
        <taxon>Fungi</taxon>
        <taxon>Dikarya</taxon>
        <taxon>Basidiomycota</taxon>
        <taxon>Agaricomycotina</taxon>
        <taxon>Agaricomycetes</taxon>
        <taxon>Agaricomycetidae</taxon>
        <taxon>Amylocorticiales</taxon>
        <taxon>Amylocorticiaceae</taxon>
        <taxon>Plicatura</taxon>
        <taxon>Plicaturopsis crispa</taxon>
    </lineage>
</organism>
<feature type="transmembrane region" description="Helical" evidence="5">
    <location>
        <begin position="130"/>
        <end position="151"/>
    </location>
</feature>
<gene>
    <name evidence="6" type="ORF">PLICRDRAFT_702050</name>
</gene>
<keyword evidence="2 5" id="KW-0812">Transmembrane</keyword>
<evidence type="ECO:0000256" key="1">
    <source>
        <dbReference type="ARBA" id="ARBA00004141"/>
    </source>
</evidence>
<feature type="transmembrane region" description="Helical" evidence="5">
    <location>
        <begin position="349"/>
        <end position="370"/>
    </location>
</feature>
<dbReference type="PANTHER" id="PTHR31794:SF4">
    <property type="entry name" value="AUXIN EFFLUX TRANSPORTER FAMILY PROTEIN (EUROFUNG)"/>
    <property type="match status" value="1"/>
</dbReference>
<evidence type="ECO:0000313" key="7">
    <source>
        <dbReference type="Proteomes" id="UP000053263"/>
    </source>
</evidence>
<dbReference type="PANTHER" id="PTHR31794">
    <property type="entry name" value="AUXIN EFFLUX TRANSPORTER FAMILY PROTEIN (EUROFUNG)"/>
    <property type="match status" value="1"/>
</dbReference>
<feature type="transmembrane region" description="Helical" evidence="5">
    <location>
        <begin position="222"/>
        <end position="249"/>
    </location>
</feature>
<dbReference type="AlphaFoldDB" id="A0A0C9SQV7"/>
<evidence type="ECO:0000256" key="3">
    <source>
        <dbReference type="ARBA" id="ARBA00022989"/>
    </source>
</evidence>
<dbReference type="HOGENOM" id="CLU_032414_0_0_1"/>
<keyword evidence="3 5" id="KW-1133">Transmembrane helix</keyword>
<keyword evidence="7" id="KW-1185">Reference proteome</keyword>
<evidence type="ECO:0008006" key="8">
    <source>
        <dbReference type="Google" id="ProtNLM"/>
    </source>
</evidence>
<dbReference type="Pfam" id="PF03547">
    <property type="entry name" value="Mem_trans"/>
    <property type="match status" value="1"/>
</dbReference>
<accession>A0A0C9SQV7</accession>
<dbReference type="Proteomes" id="UP000053263">
    <property type="component" value="Unassembled WGS sequence"/>
</dbReference>
<dbReference type="EMBL" id="KN832572">
    <property type="protein sequence ID" value="KII84097.1"/>
    <property type="molecule type" value="Genomic_DNA"/>
</dbReference>
<reference evidence="6 7" key="1">
    <citation type="submission" date="2014-06" db="EMBL/GenBank/DDBJ databases">
        <title>Evolutionary Origins and Diversification of the Mycorrhizal Mutualists.</title>
        <authorList>
            <consortium name="DOE Joint Genome Institute"/>
            <consortium name="Mycorrhizal Genomics Consortium"/>
            <person name="Kohler A."/>
            <person name="Kuo A."/>
            <person name="Nagy L.G."/>
            <person name="Floudas D."/>
            <person name="Copeland A."/>
            <person name="Barry K.W."/>
            <person name="Cichocki N."/>
            <person name="Veneault-Fourrey C."/>
            <person name="LaButti K."/>
            <person name="Lindquist E.A."/>
            <person name="Lipzen A."/>
            <person name="Lundell T."/>
            <person name="Morin E."/>
            <person name="Murat C."/>
            <person name="Riley R."/>
            <person name="Ohm R."/>
            <person name="Sun H."/>
            <person name="Tunlid A."/>
            <person name="Henrissat B."/>
            <person name="Grigoriev I.V."/>
            <person name="Hibbett D.S."/>
            <person name="Martin F."/>
        </authorList>
    </citation>
    <scope>NUCLEOTIDE SEQUENCE [LARGE SCALE GENOMIC DNA]</scope>
    <source>
        <strain evidence="6 7">FD-325 SS-3</strain>
    </source>
</reference>
<feature type="transmembrane region" description="Helical" evidence="5">
    <location>
        <begin position="313"/>
        <end position="337"/>
    </location>
</feature>
<protein>
    <recommendedName>
        <fullName evidence="8">Auxin efflux carrier</fullName>
    </recommendedName>
</protein>
<proteinExistence type="predicted"/>
<evidence type="ECO:0000256" key="5">
    <source>
        <dbReference type="SAM" id="Phobius"/>
    </source>
</evidence>
<dbReference type="GO" id="GO:0055085">
    <property type="term" value="P:transmembrane transport"/>
    <property type="evidence" value="ECO:0007669"/>
    <property type="project" value="InterPro"/>
</dbReference>